<dbReference type="EMBL" id="JBHSMF010000005">
    <property type="protein sequence ID" value="MFC5497206.1"/>
    <property type="molecule type" value="Genomic_DNA"/>
</dbReference>
<evidence type="ECO:0000313" key="2">
    <source>
        <dbReference type="EMBL" id="MFC5497206.1"/>
    </source>
</evidence>
<reference evidence="3" key="1">
    <citation type="journal article" date="2019" name="Int. J. Syst. Evol. Microbiol.">
        <title>The Global Catalogue of Microorganisms (GCM) 10K type strain sequencing project: providing services to taxonomists for standard genome sequencing and annotation.</title>
        <authorList>
            <consortium name="The Broad Institute Genomics Platform"/>
            <consortium name="The Broad Institute Genome Sequencing Center for Infectious Disease"/>
            <person name="Wu L."/>
            <person name="Ma J."/>
        </authorList>
    </citation>
    <scope>NUCLEOTIDE SEQUENCE [LARGE SCALE GENOMIC DNA]</scope>
    <source>
        <strain evidence="3">CCUG 57401</strain>
    </source>
</reference>
<dbReference type="Proteomes" id="UP001596037">
    <property type="component" value="Unassembled WGS sequence"/>
</dbReference>
<comment type="caution">
    <text evidence="2">The sequence shown here is derived from an EMBL/GenBank/DDBJ whole genome shotgun (WGS) entry which is preliminary data.</text>
</comment>
<accession>A0ABW0N957</accession>
<protein>
    <submittedName>
        <fullName evidence="2">DUF3617 domain-containing protein</fullName>
    </submittedName>
</protein>
<proteinExistence type="predicted"/>
<name>A0ABW0N957_9BURK</name>
<dbReference type="InterPro" id="IPR022061">
    <property type="entry name" value="DUF3617"/>
</dbReference>
<sequence length="188" mass="20158">MTKHHCAIAALVAAAAALPAAAQTLKPGLWEITNKMQSGSGQMENAMSQMQQQMASMPPEQRKMIEEQMARSGVKMGSAGPAGGMSVRICMTKEMVEKNEMPAQQGDCKTTAQSRTGNTMKMAFACTNPPSSGDGQITFNGSESYSSKMNVTTTMQGRPEKMTMEGSGKWLAADCGEIKPFRQPLPKK</sequence>
<organism evidence="2 3">
    <name type="scientific">Caenimonas terrae</name>
    <dbReference type="NCBI Taxonomy" id="696074"/>
    <lineage>
        <taxon>Bacteria</taxon>
        <taxon>Pseudomonadati</taxon>
        <taxon>Pseudomonadota</taxon>
        <taxon>Betaproteobacteria</taxon>
        <taxon>Burkholderiales</taxon>
        <taxon>Comamonadaceae</taxon>
        <taxon>Caenimonas</taxon>
    </lineage>
</organism>
<keyword evidence="3" id="KW-1185">Reference proteome</keyword>
<feature type="chain" id="PRO_5047068238" evidence="1">
    <location>
        <begin position="23"/>
        <end position="188"/>
    </location>
</feature>
<gene>
    <name evidence="2" type="ORF">ACFPOE_06650</name>
</gene>
<feature type="signal peptide" evidence="1">
    <location>
        <begin position="1"/>
        <end position="22"/>
    </location>
</feature>
<evidence type="ECO:0000313" key="3">
    <source>
        <dbReference type="Proteomes" id="UP001596037"/>
    </source>
</evidence>
<dbReference type="RefSeq" id="WP_376849227.1">
    <property type="nucleotide sequence ID" value="NZ_JBHSMF010000005.1"/>
</dbReference>
<keyword evidence="1" id="KW-0732">Signal</keyword>
<evidence type="ECO:0000256" key="1">
    <source>
        <dbReference type="SAM" id="SignalP"/>
    </source>
</evidence>
<dbReference type="Pfam" id="PF12276">
    <property type="entry name" value="DUF3617"/>
    <property type="match status" value="1"/>
</dbReference>